<dbReference type="InterPro" id="IPR023674">
    <property type="entry name" value="Ribosomal_uL1-like"/>
</dbReference>
<dbReference type="OrthoDB" id="2449818at2759"/>
<dbReference type="InterPro" id="IPR002143">
    <property type="entry name" value="Ribosomal_uL1"/>
</dbReference>
<evidence type="ECO:0000256" key="1">
    <source>
        <dbReference type="ARBA" id="ARBA00010531"/>
    </source>
</evidence>
<dbReference type="PIRSF" id="PIRSF002155">
    <property type="entry name" value="Ribosomal_L1"/>
    <property type="match status" value="1"/>
</dbReference>
<keyword evidence="2" id="KW-0689">Ribosomal protein</keyword>
<evidence type="ECO:0000313" key="5">
    <source>
        <dbReference type="Proteomes" id="UP000192356"/>
    </source>
</evidence>
<protein>
    <submittedName>
        <fullName evidence="4">RL1</fullName>
    </submittedName>
</protein>
<dbReference type="GO" id="GO:0003735">
    <property type="term" value="F:structural constituent of ribosome"/>
    <property type="evidence" value="ECO:0007669"/>
    <property type="project" value="InterPro"/>
</dbReference>
<dbReference type="GO" id="GO:0006412">
    <property type="term" value="P:translation"/>
    <property type="evidence" value="ECO:0007669"/>
    <property type="project" value="InterPro"/>
</dbReference>
<dbReference type="Gene3D" id="3.40.50.790">
    <property type="match status" value="1"/>
</dbReference>
<keyword evidence="5" id="KW-1185">Reference proteome</keyword>
<dbReference type="VEuPathDB" id="MicrosporidiaDB:HERIO_107"/>
<proteinExistence type="inferred from homology"/>
<dbReference type="EMBL" id="LVKB01000002">
    <property type="protein sequence ID" value="ORD98093.1"/>
    <property type="molecule type" value="Genomic_DNA"/>
</dbReference>
<dbReference type="AlphaFoldDB" id="A0A1X0QEF2"/>
<dbReference type="InterPro" id="IPR028364">
    <property type="entry name" value="Ribosomal_uL1/biogenesis"/>
</dbReference>
<evidence type="ECO:0000256" key="3">
    <source>
        <dbReference type="ARBA" id="ARBA00023274"/>
    </source>
</evidence>
<dbReference type="InterPro" id="IPR016095">
    <property type="entry name" value="Ribosomal_uL1_3-a/b-sand"/>
</dbReference>
<dbReference type="GO" id="GO:0015934">
    <property type="term" value="C:large ribosomal subunit"/>
    <property type="evidence" value="ECO:0007669"/>
    <property type="project" value="InterPro"/>
</dbReference>
<dbReference type="Pfam" id="PF00687">
    <property type="entry name" value="Ribosomal_L1"/>
    <property type="match status" value="1"/>
</dbReference>
<comment type="caution">
    <text evidence="4">The sequence shown here is derived from an EMBL/GenBank/DDBJ whole genome shotgun (WGS) entry which is preliminary data.</text>
</comment>
<evidence type="ECO:0000256" key="2">
    <source>
        <dbReference type="ARBA" id="ARBA00022980"/>
    </source>
</evidence>
<dbReference type="Gene3D" id="3.30.190.20">
    <property type="match status" value="1"/>
</dbReference>
<evidence type="ECO:0000313" key="4">
    <source>
        <dbReference type="EMBL" id="ORD98093.1"/>
    </source>
</evidence>
<dbReference type="VEuPathDB" id="MicrosporidiaDB:A0H76_1284"/>
<accession>A0A1X0QEF2</accession>
<dbReference type="GO" id="GO:0003723">
    <property type="term" value="F:RNA binding"/>
    <property type="evidence" value="ECO:0007669"/>
    <property type="project" value="InterPro"/>
</dbReference>
<reference evidence="4 5" key="1">
    <citation type="journal article" date="2017" name="Environ. Microbiol.">
        <title>Decay of the glycolytic pathway and adaptation to intranuclear parasitism within Enterocytozoonidae microsporidia.</title>
        <authorList>
            <person name="Wiredu Boakye D."/>
            <person name="Jaroenlak P."/>
            <person name="Prachumwat A."/>
            <person name="Williams T.A."/>
            <person name="Bateman K.S."/>
            <person name="Itsathitphaisarn O."/>
            <person name="Sritunyalucksana K."/>
            <person name="Paszkiewicz K.H."/>
            <person name="Moore K.A."/>
            <person name="Stentiford G.D."/>
            <person name="Williams B.A."/>
        </authorList>
    </citation>
    <scope>NUCLEOTIDE SEQUENCE [LARGE SCALE GENOMIC DNA]</scope>
    <source>
        <strain evidence="4 5">GB1</strain>
    </source>
</reference>
<comment type="similarity">
    <text evidence="1">Belongs to the universal ribosomal protein uL1 family.</text>
</comment>
<organism evidence="4 5">
    <name type="scientific">Hepatospora eriocheir</name>
    <dbReference type="NCBI Taxonomy" id="1081669"/>
    <lineage>
        <taxon>Eukaryota</taxon>
        <taxon>Fungi</taxon>
        <taxon>Fungi incertae sedis</taxon>
        <taxon>Microsporidia</taxon>
        <taxon>Hepatosporidae</taxon>
        <taxon>Hepatospora</taxon>
    </lineage>
</organism>
<name>A0A1X0QEF2_9MICR</name>
<keyword evidence="3" id="KW-0687">Ribonucleoprotein</keyword>
<gene>
    <name evidence="4" type="primary">RL1</name>
    <name evidence="4" type="ORF">HERIO_107</name>
</gene>
<dbReference type="Proteomes" id="UP000192356">
    <property type="component" value="Unassembled WGS sequence"/>
</dbReference>
<dbReference type="SUPFAM" id="SSF56808">
    <property type="entry name" value="Ribosomal protein L1"/>
    <property type="match status" value="1"/>
</dbReference>
<sequence length="219" mass="25137">MAQKDEKKEVTFVDDETLNPAIEKMLEGKTEEGETVEVIITTKGYENRKDPKMTVEVAFPNRIRMNHKMCVIGDENAKVKAEEAGLPFALMSEYEGKTPEMVKKREKFIRQHGTFICCPGSVKVFPLKEILMKKKTTFTCQNVDQFSTLYERLLKTYKLRVKDWYSVAFPAGHTGLTNDQIKDNLKESIQFISGKFKKGAANIKHCFIKRAHGETVKLY</sequence>